<dbReference type="Pfam" id="PF24473">
    <property type="entry name" value="CON_HrpB"/>
    <property type="match status" value="1"/>
</dbReference>
<gene>
    <name evidence="8" type="primary">hrpB</name>
    <name evidence="8" type="ORF">SHD_3907</name>
</gene>
<evidence type="ECO:0000256" key="5">
    <source>
        <dbReference type="SAM" id="MobiDB-lite"/>
    </source>
</evidence>
<dbReference type="Gene3D" id="1.20.120.1080">
    <property type="match status" value="1"/>
</dbReference>
<dbReference type="GO" id="GO:0004386">
    <property type="term" value="F:helicase activity"/>
    <property type="evidence" value="ECO:0007669"/>
    <property type="project" value="UniProtKB-KW"/>
</dbReference>
<dbReference type="SUPFAM" id="SSF52540">
    <property type="entry name" value="P-loop containing nucleoside triphosphate hydrolases"/>
    <property type="match status" value="1"/>
</dbReference>
<feature type="domain" description="Helicase C-terminal" evidence="7">
    <location>
        <begin position="241"/>
        <end position="418"/>
    </location>
</feature>
<evidence type="ECO:0000313" key="8">
    <source>
        <dbReference type="EMBL" id="ESE39698.1"/>
    </source>
</evidence>
<name>A0ABP2YZA0_9GAMM</name>
<dbReference type="Pfam" id="PF00270">
    <property type="entry name" value="DEAD"/>
    <property type="match status" value="1"/>
</dbReference>
<dbReference type="PROSITE" id="PS51192">
    <property type="entry name" value="HELICASE_ATP_BIND_1"/>
    <property type="match status" value="1"/>
</dbReference>
<dbReference type="PANTHER" id="PTHR43519:SF1">
    <property type="entry name" value="ATP-DEPENDENT RNA HELICASE HRPB"/>
    <property type="match status" value="1"/>
</dbReference>
<dbReference type="SMART" id="SM00487">
    <property type="entry name" value="DEXDc"/>
    <property type="match status" value="1"/>
</dbReference>
<sequence>MLFLARQCQTKQPRIKAKAAGGTLPKAYVKLPHHFSPVDTVALNNLPIHSLLPSLRDAFAKHAQVILEAPTGAGKSTALPLAMLDWPEISGRILMLEPRRVAARSVAQFIASCRQQTVGQEVGYRVRGESKVSGETRLEIVTEGILTRMIQQDPELKGIEMIIFDENHERHLTTDLGLALALEVQSSLRDDLKILAMSATLSGLTLAELMPDAALLQSEGRSFPVDIRYRPVAGQQHWLDHLSRVVLDAATSLSHNGPQDILVFLPGKAEILRVAQYLEERLDSSRVAVCPLYGELSAQEQDRAIKADSSRRKIVLSTNVAESSLTIEGIGLVIDSGYKRQASFNPKTGVTRLSLKRISQASATQRAGRAGRLAAGECIRLWGQEEHQRLLKADEPEISQADLVAMAHDCAYWGAKSFSDLLLLTAPPTVNEALAWQLLQRLGMVDAQNKLTLHGKVAYELGCHPRLAHMLLVAKFRDEHQLAALACLLAGILEARGLPRKGADIMNYLHFATQGSAGQQAKQWLKKLALDKQFSQADLVAIASHAHHQDVGLLLALAYPDRIAKSRGVEGYQLANGTGVVLSGEDALAQTPWLVVADFQETEGKNAGRIYLASPLSPSLFDKELAELVERHDQCGWDETKGRAVAERQMKVGQILLKSETIANPNRAQIVAALLSYIRQQGLQILNWHDNLAQFQARLKLARELDPNGDWPDMSDTTLLANLETWLAPYLENVNNLPQLQKLDCFSLVMNQLSWSQQQALDALLPTSWPLATGTFAPIVYETSGRALLRVRLQETFGMADSPLLAQGKLKVTMELLSPAQRPLALTADLASFWQGPYMDVKKEMRGRYPKHLWPDDPANTQPTKFTKKKTLGLSQS</sequence>
<dbReference type="InterPro" id="IPR010225">
    <property type="entry name" value="HrpB"/>
</dbReference>
<organism evidence="8 9">
    <name type="scientific">Shewanella decolorationis S12</name>
    <dbReference type="NCBI Taxonomy" id="1353536"/>
    <lineage>
        <taxon>Bacteria</taxon>
        <taxon>Pseudomonadati</taxon>
        <taxon>Pseudomonadota</taxon>
        <taxon>Gammaproteobacteria</taxon>
        <taxon>Alteromonadales</taxon>
        <taxon>Shewanellaceae</taxon>
        <taxon>Shewanella</taxon>
    </lineage>
</organism>
<evidence type="ECO:0000256" key="4">
    <source>
        <dbReference type="ARBA" id="ARBA00022840"/>
    </source>
</evidence>
<dbReference type="InterPro" id="IPR056329">
    <property type="entry name" value="CON_HrpB"/>
</dbReference>
<dbReference type="NCBIfam" id="TIGR01970">
    <property type="entry name" value="DEAH_box_HrpB"/>
    <property type="match status" value="1"/>
</dbReference>
<keyword evidence="9" id="KW-1185">Reference proteome</keyword>
<dbReference type="PROSITE" id="PS51194">
    <property type="entry name" value="HELICASE_CTER"/>
    <property type="match status" value="1"/>
</dbReference>
<keyword evidence="2" id="KW-0378">Hydrolase</keyword>
<protein>
    <submittedName>
        <fullName evidence="8">Atp-dependent helicase</fullName>
    </submittedName>
</protein>
<comment type="caution">
    <text evidence="8">The sequence shown here is derived from an EMBL/GenBank/DDBJ whole genome shotgun (WGS) entry which is preliminary data.</text>
</comment>
<dbReference type="InterPro" id="IPR007502">
    <property type="entry name" value="Helicase-assoc_dom"/>
</dbReference>
<dbReference type="SMART" id="SM00490">
    <property type="entry name" value="HELICc"/>
    <property type="match status" value="1"/>
</dbReference>
<dbReference type="Pfam" id="PF00271">
    <property type="entry name" value="Helicase_C"/>
    <property type="match status" value="1"/>
</dbReference>
<accession>A0ABP2YZA0</accession>
<evidence type="ECO:0000313" key="9">
    <source>
        <dbReference type="Proteomes" id="UP000017548"/>
    </source>
</evidence>
<reference evidence="8 9" key="1">
    <citation type="journal article" date="2013" name="Genome Announc.">
        <title>Draft Genome Sequence of Shewanella decolorationis S12, a Dye-Degrading Bacterium Isolated from a Wastewater Treatment Plant.</title>
        <authorList>
            <person name="Xu M."/>
            <person name="Fang Y."/>
            <person name="Liu J."/>
            <person name="Chen X."/>
            <person name="Sun G."/>
            <person name="Guo J."/>
            <person name="Hua Z."/>
            <person name="Tu Q."/>
            <person name="Wu L."/>
            <person name="Zhou J."/>
            <person name="Liu X."/>
        </authorList>
    </citation>
    <scope>NUCLEOTIDE SEQUENCE [LARGE SCALE GENOMIC DNA]</scope>
    <source>
        <strain evidence="8 9">S12</strain>
    </source>
</reference>
<dbReference type="InterPro" id="IPR013689">
    <property type="entry name" value="RNA_helicase_ATP-dep_HrpB_C"/>
</dbReference>
<keyword evidence="3 8" id="KW-0347">Helicase</keyword>
<dbReference type="CDD" id="cd18791">
    <property type="entry name" value="SF2_C_RHA"/>
    <property type="match status" value="1"/>
</dbReference>
<evidence type="ECO:0000256" key="3">
    <source>
        <dbReference type="ARBA" id="ARBA00022806"/>
    </source>
</evidence>
<dbReference type="Pfam" id="PF08482">
    <property type="entry name" value="HrpB_C"/>
    <property type="match status" value="1"/>
</dbReference>
<evidence type="ECO:0000259" key="7">
    <source>
        <dbReference type="PROSITE" id="PS51194"/>
    </source>
</evidence>
<dbReference type="SMART" id="SM00847">
    <property type="entry name" value="HA2"/>
    <property type="match status" value="1"/>
</dbReference>
<dbReference type="PIRSF" id="PIRSF005496">
    <property type="entry name" value="ATP_hel_hrpB"/>
    <property type="match status" value="1"/>
</dbReference>
<dbReference type="InterPro" id="IPR014001">
    <property type="entry name" value="Helicase_ATP-bd"/>
</dbReference>
<feature type="domain" description="Helicase ATP-binding" evidence="6">
    <location>
        <begin position="56"/>
        <end position="219"/>
    </location>
</feature>
<evidence type="ECO:0000259" key="6">
    <source>
        <dbReference type="PROSITE" id="PS51192"/>
    </source>
</evidence>
<dbReference type="PANTHER" id="PTHR43519">
    <property type="entry name" value="ATP-DEPENDENT RNA HELICASE HRPB"/>
    <property type="match status" value="1"/>
</dbReference>
<dbReference type="InterPro" id="IPR027417">
    <property type="entry name" value="P-loop_NTPase"/>
</dbReference>
<dbReference type="InterPro" id="IPR001650">
    <property type="entry name" value="Helicase_C-like"/>
</dbReference>
<evidence type="ECO:0000256" key="1">
    <source>
        <dbReference type="ARBA" id="ARBA00022741"/>
    </source>
</evidence>
<dbReference type="InterPro" id="IPR011545">
    <property type="entry name" value="DEAD/DEAH_box_helicase_dom"/>
</dbReference>
<evidence type="ECO:0000256" key="2">
    <source>
        <dbReference type="ARBA" id="ARBA00022801"/>
    </source>
</evidence>
<keyword evidence="4" id="KW-0067">ATP-binding</keyword>
<keyword evidence="1" id="KW-0547">Nucleotide-binding</keyword>
<dbReference type="Proteomes" id="UP000017548">
    <property type="component" value="Unassembled WGS sequence"/>
</dbReference>
<dbReference type="Gene3D" id="3.40.50.300">
    <property type="entry name" value="P-loop containing nucleotide triphosphate hydrolases"/>
    <property type="match status" value="2"/>
</dbReference>
<proteinExistence type="predicted"/>
<feature type="region of interest" description="Disordered" evidence="5">
    <location>
        <begin position="852"/>
        <end position="877"/>
    </location>
</feature>
<dbReference type="EMBL" id="AXZL01000076">
    <property type="protein sequence ID" value="ESE39698.1"/>
    <property type="molecule type" value="Genomic_DNA"/>
</dbReference>
<dbReference type="InterPro" id="IPR049614">
    <property type="entry name" value="HrpB_DEXH"/>
</dbReference>
<dbReference type="CDD" id="cd17990">
    <property type="entry name" value="DEXHc_HrpB"/>
    <property type="match status" value="1"/>
</dbReference>